<dbReference type="PANTHER" id="PTHR43884">
    <property type="entry name" value="ACYL-COA DEHYDROGENASE"/>
    <property type="match status" value="1"/>
</dbReference>
<dbReference type="InterPro" id="IPR037069">
    <property type="entry name" value="AcylCoA_DH/ox_N_sf"/>
</dbReference>
<dbReference type="PANTHER" id="PTHR43884:SF20">
    <property type="entry name" value="ACYL-COA DEHYDROGENASE FADE28"/>
    <property type="match status" value="1"/>
</dbReference>
<reference evidence="8 9" key="1">
    <citation type="journal article" date="2018" name="Int. J. Syst. Evol. Microbiol.">
        <title>Epidermidibacterium keratini gen. nov., sp. nov., a member of the family Sporichthyaceae, isolated from keratin epidermis.</title>
        <authorList>
            <person name="Lee D.G."/>
            <person name="Trujillo M.E."/>
            <person name="Kang S."/>
            <person name="Nam J.J."/>
            <person name="Kim Y.J."/>
        </authorList>
    </citation>
    <scope>NUCLEOTIDE SEQUENCE [LARGE SCALE GENOMIC DNA]</scope>
    <source>
        <strain evidence="8 9">EPI-7</strain>
    </source>
</reference>
<dbReference type="SUPFAM" id="SSF56645">
    <property type="entry name" value="Acyl-CoA dehydrogenase NM domain-like"/>
    <property type="match status" value="1"/>
</dbReference>
<feature type="domain" description="Acyl-CoA dehydrogenase/oxidase C-terminal" evidence="6">
    <location>
        <begin position="216"/>
        <end position="344"/>
    </location>
</feature>
<evidence type="ECO:0000313" key="8">
    <source>
        <dbReference type="EMBL" id="QHC00792.1"/>
    </source>
</evidence>
<dbReference type="InParanoid" id="A0A7L4YP36"/>
<feature type="domain" description="Acyl-CoA dehydrogenase/oxidase N-terminal" evidence="7">
    <location>
        <begin position="10"/>
        <end position="121"/>
    </location>
</feature>
<dbReference type="Gene3D" id="1.10.540.10">
    <property type="entry name" value="Acyl-CoA dehydrogenase/oxidase, N-terminal domain"/>
    <property type="match status" value="1"/>
</dbReference>
<keyword evidence="3" id="KW-0285">Flavoprotein</keyword>
<protein>
    <recommendedName>
        <fullName evidence="10">Acyl-CoA dehydrogenase</fullName>
    </recommendedName>
</protein>
<gene>
    <name evidence="8" type="ORF">EK0264_11190</name>
</gene>
<evidence type="ECO:0000256" key="1">
    <source>
        <dbReference type="ARBA" id="ARBA00001974"/>
    </source>
</evidence>
<dbReference type="InterPro" id="IPR013786">
    <property type="entry name" value="AcylCoA_DH/ox_N"/>
</dbReference>
<evidence type="ECO:0000256" key="4">
    <source>
        <dbReference type="ARBA" id="ARBA00022827"/>
    </source>
</evidence>
<evidence type="ECO:0008006" key="10">
    <source>
        <dbReference type="Google" id="ProtNLM"/>
    </source>
</evidence>
<evidence type="ECO:0000256" key="3">
    <source>
        <dbReference type="ARBA" id="ARBA00022630"/>
    </source>
</evidence>
<evidence type="ECO:0000259" key="6">
    <source>
        <dbReference type="Pfam" id="PF00441"/>
    </source>
</evidence>
<accession>A0A7L4YP36</accession>
<dbReference type="RefSeq" id="WP_159545626.1">
    <property type="nucleotide sequence ID" value="NZ_CP047156.1"/>
</dbReference>
<dbReference type="OrthoDB" id="8677713at2"/>
<sequence length="365" mass="37555">MVDASMSAAELDEYAAAVGDFARRRLPEVTAARPGVPRDPAPAREHWRGLAVDLGAGGLLVPGEYGGEGASLIEAGRVAEALGAELASLPFLASGVLAPTLLRELETEPARELLGRIAEGEIVTVAWAGDDPGAASGELRLSGDAATGRFHYAIDADLADVVLLVGSDVVAAAPADQLQITARPSFDLTRALCDVTADSSSVTVVAEGSQVPQAFSRMLEAGRLMLAADCAGGAQAALALAVAYSKERIQFGREIGSFQAIKHLLADSYVAAESAISVARAAIVAHETGEPDAAELVALAAFYPAERYVDVAATGIQVHGGIGFTVERAAHLFRRRAESARHLLGGPAQLKAAYVATLAAEGDVA</sequence>
<organism evidence="8 9">
    <name type="scientific">Epidermidibacterium keratini</name>
    <dbReference type="NCBI Taxonomy" id="1891644"/>
    <lineage>
        <taxon>Bacteria</taxon>
        <taxon>Bacillati</taxon>
        <taxon>Actinomycetota</taxon>
        <taxon>Actinomycetes</taxon>
        <taxon>Sporichthyales</taxon>
        <taxon>Sporichthyaceae</taxon>
        <taxon>Epidermidibacterium</taxon>
    </lineage>
</organism>
<dbReference type="Proteomes" id="UP000463857">
    <property type="component" value="Chromosome"/>
</dbReference>
<keyword evidence="4" id="KW-0274">FAD</keyword>
<dbReference type="GO" id="GO:0003995">
    <property type="term" value="F:acyl-CoA dehydrogenase activity"/>
    <property type="evidence" value="ECO:0007669"/>
    <property type="project" value="TreeGrafter"/>
</dbReference>
<dbReference type="GO" id="GO:0050660">
    <property type="term" value="F:flavin adenine dinucleotide binding"/>
    <property type="evidence" value="ECO:0007669"/>
    <property type="project" value="InterPro"/>
</dbReference>
<dbReference type="Gene3D" id="1.20.140.10">
    <property type="entry name" value="Butyryl-CoA Dehydrogenase, subunit A, domain 3"/>
    <property type="match status" value="1"/>
</dbReference>
<comment type="similarity">
    <text evidence="2">Belongs to the acyl-CoA dehydrogenase family.</text>
</comment>
<evidence type="ECO:0000259" key="7">
    <source>
        <dbReference type="Pfam" id="PF02771"/>
    </source>
</evidence>
<dbReference type="Pfam" id="PF00441">
    <property type="entry name" value="Acyl-CoA_dh_1"/>
    <property type="match status" value="1"/>
</dbReference>
<dbReference type="Pfam" id="PF02771">
    <property type="entry name" value="Acyl-CoA_dh_N"/>
    <property type="match status" value="1"/>
</dbReference>
<name>A0A7L4YP36_9ACTN</name>
<dbReference type="EMBL" id="CP047156">
    <property type="protein sequence ID" value="QHC00792.1"/>
    <property type="molecule type" value="Genomic_DNA"/>
</dbReference>
<dbReference type="InterPro" id="IPR009100">
    <property type="entry name" value="AcylCoA_DH/oxidase_NM_dom_sf"/>
</dbReference>
<comment type="cofactor">
    <cofactor evidence="1">
        <name>FAD</name>
        <dbReference type="ChEBI" id="CHEBI:57692"/>
    </cofactor>
</comment>
<evidence type="ECO:0000313" key="9">
    <source>
        <dbReference type="Proteomes" id="UP000463857"/>
    </source>
</evidence>
<dbReference type="SUPFAM" id="SSF47203">
    <property type="entry name" value="Acyl-CoA dehydrogenase C-terminal domain-like"/>
    <property type="match status" value="1"/>
</dbReference>
<evidence type="ECO:0000256" key="2">
    <source>
        <dbReference type="ARBA" id="ARBA00009347"/>
    </source>
</evidence>
<evidence type="ECO:0000256" key="5">
    <source>
        <dbReference type="ARBA" id="ARBA00023002"/>
    </source>
</evidence>
<proteinExistence type="inferred from homology"/>
<dbReference type="InterPro" id="IPR036250">
    <property type="entry name" value="AcylCo_DH-like_C"/>
</dbReference>
<dbReference type="KEGG" id="eke:EK0264_11190"/>
<dbReference type="AlphaFoldDB" id="A0A7L4YP36"/>
<keyword evidence="5" id="KW-0560">Oxidoreductase</keyword>
<keyword evidence="9" id="KW-1185">Reference proteome</keyword>
<dbReference type="InterPro" id="IPR009075">
    <property type="entry name" value="AcylCo_DH/oxidase_C"/>
</dbReference>